<comment type="caution">
    <text evidence="5">The sequence shown here is derived from an EMBL/GenBank/DDBJ whole genome shotgun (WGS) entry which is preliminary data.</text>
</comment>
<dbReference type="PROSITE" id="PS50943">
    <property type="entry name" value="HTH_CROC1"/>
    <property type="match status" value="1"/>
</dbReference>
<dbReference type="InterPro" id="IPR001387">
    <property type="entry name" value="Cro/C1-type_HTH"/>
</dbReference>
<dbReference type="CDD" id="cd06529">
    <property type="entry name" value="S24_LexA-like"/>
    <property type="match status" value="1"/>
</dbReference>
<dbReference type="Pfam" id="PF01381">
    <property type="entry name" value="HTH_3"/>
    <property type="match status" value="1"/>
</dbReference>
<dbReference type="InterPro" id="IPR039418">
    <property type="entry name" value="LexA-like"/>
</dbReference>
<keyword evidence="6" id="KW-1185">Reference proteome</keyword>
<evidence type="ECO:0000256" key="1">
    <source>
        <dbReference type="ARBA" id="ARBA00023015"/>
    </source>
</evidence>
<evidence type="ECO:0000313" key="6">
    <source>
        <dbReference type="Proteomes" id="UP000471465"/>
    </source>
</evidence>
<evidence type="ECO:0000256" key="3">
    <source>
        <dbReference type="ARBA" id="ARBA00023163"/>
    </source>
</evidence>
<dbReference type="SUPFAM" id="SSF51306">
    <property type="entry name" value="LexA/Signal peptidase"/>
    <property type="match status" value="1"/>
</dbReference>
<dbReference type="EMBL" id="VZIZ01000051">
    <property type="protein sequence ID" value="KAF0567378.1"/>
    <property type="molecule type" value="Genomic_DNA"/>
</dbReference>
<dbReference type="PANTHER" id="PTHR40661:SF1">
    <property type="entry name" value="HTH CRO_C1-TYPE DOMAIN-CONTAINING PROTEIN"/>
    <property type="match status" value="1"/>
</dbReference>
<organism evidence="5 6">
    <name type="scientific">Psychrobacter nivimaris</name>
    <dbReference type="NCBI Taxonomy" id="281738"/>
    <lineage>
        <taxon>Bacteria</taxon>
        <taxon>Pseudomonadati</taxon>
        <taxon>Pseudomonadota</taxon>
        <taxon>Gammaproteobacteria</taxon>
        <taxon>Moraxellales</taxon>
        <taxon>Moraxellaceae</taxon>
        <taxon>Psychrobacter</taxon>
    </lineage>
</organism>
<proteinExistence type="predicted"/>
<accession>A0A6N7BSU4</accession>
<dbReference type="InterPro" id="IPR036286">
    <property type="entry name" value="LexA/Signal_pep-like_sf"/>
</dbReference>
<dbReference type="Gene3D" id="1.10.260.40">
    <property type="entry name" value="lambda repressor-like DNA-binding domains"/>
    <property type="match status" value="1"/>
</dbReference>
<keyword evidence="2" id="KW-0238">DNA-binding</keyword>
<reference evidence="5 6" key="1">
    <citation type="submission" date="2019-09" db="EMBL/GenBank/DDBJ databases">
        <title>Draft genome sequence of Psychrobacter nivimaris LAMA 639, in search for biotechnological relevant genes.</title>
        <authorList>
            <person name="Lima A.O.S."/>
            <person name="Staloch B.E.K."/>
            <person name="Freitas R.C."/>
            <person name="Niero H."/>
            <person name="Silva M.A.C."/>
        </authorList>
    </citation>
    <scope>NUCLEOTIDE SEQUENCE [LARGE SCALE GENOMIC DNA]</scope>
    <source>
        <strain evidence="5 6">LAMA 639</strain>
    </source>
</reference>
<dbReference type="RefSeq" id="WP_160023813.1">
    <property type="nucleotide sequence ID" value="NZ_VZIZ01000051.1"/>
</dbReference>
<dbReference type="InterPro" id="IPR010982">
    <property type="entry name" value="Lambda_DNA-bd_dom_sf"/>
</dbReference>
<dbReference type="Gene3D" id="2.10.109.10">
    <property type="entry name" value="Umud Fragment, subunit A"/>
    <property type="match status" value="1"/>
</dbReference>
<name>A0A6N7BSU4_9GAMM</name>
<dbReference type="InterPro" id="IPR015927">
    <property type="entry name" value="Peptidase_S24_S26A/B/C"/>
</dbReference>
<gene>
    <name evidence="5" type="ORF">FQV37_2324</name>
</gene>
<keyword evidence="1" id="KW-0805">Transcription regulation</keyword>
<dbReference type="GO" id="GO:0003677">
    <property type="term" value="F:DNA binding"/>
    <property type="evidence" value="ECO:0007669"/>
    <property type="project" value="UniProtKB-KW"/>
</dbReference>
<dbReference type="SUPFAM" id="SSF47413">
    <property type="entry name" value="lambda repressor-like DNA-binding domains"/>
    <property type="match status" value="1"/>
</dbReference>
<keyword evidence="3" id="KW-0804">Transcription</keyword>
<sequence length="197" mass="22246">MIDNFSARLRYFRSKQNLSQTELSDLVGISQKQISDYEVGNSVPRQANLLKLIEALKVTKQEFLTTPIDTESDVMSALEFVSFYNEASDLKISLPANIVQDLPLNKEKVIPTRINGQSMLPLLNNGDIALIDTNQNQPQDGKLFAINFFNEEIIARVFRNPDGTLLLSRDNPDYPPKTVRIDEVEIIGKVVYRMGSI</sequence>
<dbReference type="AlphaFoldDB" id="A0A6N7BSU4"/>
<feature type="domain" description="HTH cro/C1-type" evidence="4">
    <location>
        <begin position="9"/>
        <end position="63"/>
    </location>
</feature>
<dbReference type="Proteomes" id="UP000471465">
    <property type="component" value="Unassembled WGS sequence"/>
</dbReference>
<dbReference type="CDD" id="cd00093">
    <property type="entry name" value="HTH_XRE"/>
    <property type="match status" value="1"/>
</dbReference>
<dbReference type="Pfam" id="PF00717">
    <property type="entry name" value="Peptidase_S24"/>
    <property type="match status" value="1"/>
</dbReference>
<evidence type="ECO:0000313" key="5">
    <source>
        <dbReference type="EMBL" id="KAF0567378.1"/>
    </source>
</evidence>
<evidence type="ECO:0000259" key="4">
    <source>
        <dbReference type="PROSITE" id="PS50943"/>
    </source>
</evidence>
<protein>
    <recommendedName>
        <fullName evidence="4">HTH cro/C1-type domain-containing protein</fullName>
    </recommendedName>
</protein>
<evidence type="ECO:0000256" key="2">
    <source>
        <dbReference type="ARBA" id="ARBA00023125"/>
    </source>
</evidence>
<dbReference type="SMART" id="SM00530">
    <property type="entry name" value="HTH_XRE"/>
    <property type="match status" value="1"/>
</dbReference>
<dbReference type="PANTHER" id="PTHR40661">
    <property type="match status" value="1"/>
</dbReference>